<name>A0ABV6HK26_9SPHI</name>
<organism evidence="1 2">
    <name type="scientific">Olivibacter oleidegradans</name>
    <dbReference type="NCBI Taxonomy" id="760123"/>
    <lineage>
        <taxon>Bacteria</taxon>
        <taxon>Pseudomonadati</taxon>
        <taxon>Bacteroidota</taxon>
        <taxon>Sphingobacteriia</taxon>
        <taxon>Sphingobacteriales</taxon>
        <taxon>Sphingobacteriaceae</taxon>
        <taxon>Olivibacter</taxon>
    </lineage>
</organism>
<accession>A0ABV6HK26</accession>
<evidence type="ECO:0000313" key="1">
    <source>
        <dbReference type="EMBL" id="MFC0319061.1"/>
    </source>
</evidence>
<evidence type="ECO:0000313" key="2">
    <source>
        <dbReference type="Proteomes" id="UP001589774"/>
    </source>
</evidence>
<comment type="caution">
    <text evidence="1">The sequence shown here is derived from an EMBL/GenBank/DDBJ whole genome shotgun (WGS) entry which is preliminary data.</text>
</comment>
<dbReference type="EMBL" id="JBHLWO010000002">
    <property type="protein sequence ID" value="MFC0319061.1"/>
    <property type="molecule type" value="Genomic_DNA"/>
</dbReference>
<dbReference type="RefSeq" id="WP_130857862.1">
    <property type="nucleotide sequence ID" value="NZ_JBHLWO010000002.1"/>
</dbReference>
<keyword evidence="2" id="KW-1185">Reference proteome</keyword>
<dbReference type="PROSITE" id="PS51257">
    <property type="entry name" value="PROKAR_LIPOPROTEIN"/>
    <property type="match status" value="1"/>
</dbReference>
<protein>
    <recommendedName>
        <fullName evidence="3">Lipocalin-like domain-containing protein</fullName>
    </recommendedName>
</protein>
<evidence type="ECO:0008006" key="3">
    <source>
        <dbReference type="Google" id="ProtNLM"/>
    </source>
</evidence>
<proteinExistence type="predicted"/>
<gene>
    <name evidence="1" type="ORF">ACFFI0_12125</name>
</gene>
<sequence length="149" mass="16856">MEKLNWPIITLFVGICSCTGSDHSLVPIKGTWKLLSATVVTGKDSVTTDYSKGTSMIKIINDSHFAFLRHDENTPKDSSHHFDAGGGRYTLKGNAYTEYLDFYANRNWEGNTFNFQVTILNDTLVQKGTEKVESEGINREIIERYVRVQ</sequence>
<dbReference type="Proteomes" id="UP001589774">
    <property type="component" value="Unassembled WGS sequence"/>
</dbReference>
<reference evidence="1 2" key="1">
    <citation type="submission" date="2024-09" db="EMBL/GenBank/DDBJ databases">
        <authorList>
            <person name="Sun Q."/>
            <person name="Mori K."/>
        </authorList>
    </citation>
    <scope>NUCLEOTIDE SEQUENCE [LARGE SCALE GENOMIC DNA]</scope>
    <source>
        <strain evidence="1 2">CCM 7765</strain>
    </source>
</reference>